<feature type="domain" description="Ketosynthase family 3 (KS3)" evidence="5">
    <location>
        <begin position="2"/>
        <end position="406"/>
    </location>
</feature>
<evidence type="ECO:0000259" key="5">
    <source>
        <dbReference type="PROSITE" id="PS52004"/>
    </source>
</evidence>
<dbReference type="SMART" id="SM00825">
    <property type="entry name" value="PKS_KS"/>
    <property type="match status" value="1"/>
</dbReference>
<dbReference type="InterPro" id="IPR014031">
    <property type="entry name" value="Ketoacyl_synth_C"/>
</dbReference>
<sequence>MMRRVVITGVGAVSALGNDWPAVEAALRAKQNKVRAFPEWDAIEGLNTRLGAPVDFTAPTHYPRKKLRSMGRVSVMSVYATEQALEQAGLVGDPCLASGRAGVSYGSCIGTPGDVPALTRVVTDATTADLTASTYLRTMTHTATVNIGMFFGMTGRIVPTASACTSGSQGIGYAYEAIKYGMQDVMVAGGAEEFHVTPIAVFDTLFATSTRNTEPSVTPRPFDRDRDGLVIGEGACSLILEDYEHAKARGARILGEIVGYGTNSDGAHVTEPRAETMARAMEIALADAGVAASQIGYVNAHGTATAKGDIAESRATCQVLGEGKPVSSLKSYIGHTLGACGALEAWITLEMMRSGWFAPTINLENLDPECAPLDYLMGDGRALECEYAMSNNFAFGGVNTSLVIKRPDA</sequence>
<dbReference type="InterPro" id="IPR014030">
    <property type="entry name" value="Ketoacyl_synth_N"/>
</dbReference>
<dbReference type="PROSITE" id="PS52004">
    <property type="entry name" value="KS3_2"/>
    <property type="match status" value="1"/>
</dbReference>
<gene>
    <name evidence="6" type="ORF">QWI16_14930</name>
</gene>
<dbReference type="PANTHER" id="PTHR11712:SF325">
    <property type="entry name" value="3-OXOACYL-(ACYL-CARRIER-PROTEIN) SYNTHASE II FABF"/>
    <property type="match status" value="1"/>
</dbReference>
<dbReference type="NCBIfam" id="NF006587">
    <property type="entry name" value="PRK09116.1"/>
    <property type="match status" value="1"/>
</dbReference>
<dbReference type="InterPro" id="IPR000794">
    <property type="entry name" value="Beta-ketoacyl_synthase"/>
</dbReference>
<dbReference type="PROSITE" id="PS00606">
    <property type="entry name" value="KS3_1"/>
    <property type="match status" value="1"/>
</dbReference>
<evidence type="ECO:0000256" key="3">
    <source>
        <dbReference type="ARBA" id="ARBA00022679"/>
    </source>
</evidence>
<keyword evidence="6" id="KW-0012">Acyltransferase</keyword>
<dbReference type="InterPro" id="IPR018201">
    <property type="entry name" value="Ketoacyl_synth_AS"/>
</dbReference>
<dbReference type="InterPro" id="IPR020841">
    <property type="entry name" value="PKS_Beta-ketoAc_synthase_dom"/>
</dbReference>
<comment type="similarity">
    <text evidence="2 4">Belongs to the thiolase-like superfamily. Beta-ketoacyl-ACP synthases family.</text>
</comment>
<keyword evidence="7" id="KW-1185">Reference proteome</keyword>
<protein>
    <submittedName>
        <fullName evidence="6">Beta-ketoacyl-ACP synthase</fullName>
        <ecNumber evidence="6">2.3.1.179</ecNumber>
    </submittedName>
</protein>
<reference evidence="6" key="1">
    <citation type="submission" date="2023-07" db="EMBL/GenBank/DDBJ databases">
        <title>Gilvimarinus algae sp. nov., isolated from the surface of Kelp.</title>
        <authorList>
            <person name="Sun Y.Y."/>
            <person name="Gong Y."/>
            <person name="Du Z.J."/>
        </authorList>
    </citation>
    <scope>NUCLEOTIDE SEQUENCE</scope>
    <source>
        <strain evidence="6">SDUM040014</strain>
    </source>
</reference>
<comment type="pathway">
    <text evidence="1">Lipid metabolism; fatty acid biosynthesis.</text>
</comment>
<dbReference type="Proteomes" id="UP001168380">
    <property type="component" value="Unassembled WGS sequence"/>
</dbReference>
<dbReference type="Gene3D" id="3.40.47.10">
    <property type="match status" value="2"/>
</dbReference>
<evidence type="ECO:0000256" key="4">
    <source>
        <dbReference type="RuleBase" id="RU003694"/>
    </source>
</evidence>
<keyword evidence="3 4" id="KW-0808">Transferase</keyword>
<dbReference type="CDD" id="cd00834">
    <property type="entry name" value="KAS_I_II"/>
    <property type="match status" value="1"/>
</dbReference>
<name>A0ABT8TK46_9GAMM</name>
<evidence type="ECO:0000313" key="6">
    <source>
        <dbReference type="EMBL" id="MDO3383473.1"/>
    </source>
</evidence>
<dbReference type="Pfam" id="PF00109">
    <property type="entry name" value="ketoacyl-synt"/>
    <property type="match status" value="1"/>
</dbReference>
<evidence type="ECO:0000256" key="2">
    <source>
        <dbReference type="ARBA" id="ARBA00008467"/>
    </source>
</evidence>
<accession>A0ABT8TK46</accession>
<dbReference type="PANTHER" id="PTHR11712">
    <property type="entry name" value="POLYKETIDE SYNTHASE-RELATED"/>
    <property type="match status" value="1"/>
</dbReference>
<organism evidence="6 7">
    <name type="scientific">Gilvimarinus algae</name>
    <dbReference type="NCBI Taxonomy" id="3058037"/>
    <lineage>
        <taxon>Bacteria</taxon>
        <taxon>Pseudomonadati</taxon>
        <taxon>Pseudomonadota</taxon>
        <taxon>Gammaproteobacteria</taxon>
        <taxon>Cellvibrionales</taxon>
        <taxon>Cellvibrionaceae</taxon>
        <taxon>Gilvimarinus</taxon>
    </lineage>
</organism>
<dbReference type="EMBL" id="JAULRT010000062">
    <property type="protein sequence ID" value="MDO3383473.1"/>
    <property type="molecule type" value="Genomic_DNA"/>
</dbReference>
<dbReference type="EC" id="2.3.1.179" evidence="6"/>
<evidence type="ECO:0000313" key="7">
    <source>
        <dbReference type="Proteomes" id="UP001168380"/>
    </source>
</evidence>
<comment type="caution">
    <text evidence="6">The sequence shown here is derived from an EMBL/GenBank/DDBJ whole genome shotgun (WGS) entry which is preliminary data.</text>
</comment>
<dbReference type="InterPro" id="IPR016039">
    <property type="entry name" value="Thiolase-like"/>
</dbReference>
<dbReference type="Pfam" id="PF02801">
    <property type="entry name" value="Ketoacyl-synt_C"/>
    <property type="match status" value="1"/>
</dbReference>
<dbReference type="SUPFAM" id="SSF53901">
    <property type="entry name" value="Thiolase-like"/>
    <property type="match status" value="2"/>
</dbReference>
<dbReference type="GO" id="GO:0004315">
    <property type="term" value="F:3-oxoacyl-[acyl-carrier-protein] synthase activity"/>
    <property type="evidence" value="ECO:0007669"/>
    <property type="project" value="UniProtKB-EC"/>
</dbReference>
<evidence type="ECO:0000256" key="1">
    <source>
        <dbReference type="ARBA" id="ARBA00005194"/>
    </source>
</evidence>
<proteinExistence type="inferred from homology"/>